<sequence length="278" mass="30113">MSIKVVTDSTISISPNLIKELEITIVPLSFMIDGVIYTDGEMSLLEYLDRSENSSKLPKTSQPPVGVFDALYNELSEDGSSIISIHLSQTLSGTVEAARQGAMISGKDVTVIDSTFTDQGLAFQVVEAARLAKLGATKEEVLEAINHIQENTELYCGVATLDNLIKGGRIGRVTGLIGGLLDMHLVLQMKDSNLLPFKKGRGSKTFKKFIEELSNNLAESTRKIKEIGISHAEALPLAQSICAALQKFVEKPITILETNTVIATHTGRGAFAVMINYE</sequence>
<dbReference type="PANTHER" id="PTHR33434">
    <property type="entry name" value="DEGV DOMAIN-CONTAINING PROTEIN DR_1986-RELATED"/>
    <property type="match status" value="1"/>
</dbReference>
<evidence type="ECO:0000313" key="2">
    <source>
        <dbReference type="EMBL" id="MBB5887493.1"/>
    </source>
</evidence>
<dbReference type="GO" id="GO:0008289">
    <property type="term" value="F:lipid binding"/>
    <property type="evidence" value="ECO:0007669"/>
    <property type="project" value="UniProtKB-KW"/>
</dbReference>
<comment type="caution">
    <text evidence="2">The sequence shown here is derived from an EMBL/GenBank/DDBJ whole genome shotgun (WGS) entry which is preliminary data.</text>
</comment>
<dbReference type="EMBL" id="JACHHV010000004">
    <property type="protein sequence ID" value="MBB5887493.1"/>
    <property type="molecule type" value="Genomic_DNA"/>
</dbReference>
<evidence type="ECO:0000256" key="1">
    <source>
        <dbReference type="ARBA" id="ARBA00023121"/>
    </source>
</evidence>
<dbReference type="AlphaFoldDB" id="A0A841C3U4"/>
<keyword evidence="3" id="KW-1185">Reference proteome</keyword>
<dbReference type="PANTHER" id="PTHR33434:SF8">
    <property type="entry name" value="DEGV DOMAIN-CONTAINING PROTEIN SPR1019"/>
    <property type="match status" value="1"/>
</dbReference>
<dbReference type="InterPro" id="IPR050270">
    <property type="entry name" value="DegV_domain_contain"/>
</dbReference>
<dbReference type="InterPro" id="IPR003797">
    <property type="entry name" value="DegV"/>
</dbReference>
<keyword evidence="1" id="KW-0446">Lipid-binding</keyword>
<proteinExistence type="predicted"/>
<dbReference type="RefSeq" id="WP_183538735.1">
    <property type="nucleotide sequence ID" value="NZ_JACHHV010000004.1"/>
</dbReference>
<organism evidence="2 3">
    <name type="scientific">Lactovum miscens</name>
    <dbReference type="NCBI Taxonomy" id="190387"/>
    <lineage>
        <taxon>Bacteria</taxon>
        <taxon>Bacillati</taxon>
        <taxon>Bacillota</taxon>
        <taxon>Bacilli</taxon>
        <taxon>Lactobacillales</taxon>
        <taxon>Streptococcaceae</taxon>
        <taxon>Lactovum</taxon>
    </lineage>
</organism>
<evidence type="ECO:0000313" key="3">
    <source>
        <dbReference type="Proteomes" id="UP000562464"/>
    </source>
</evidence>
<dbReference type="InterPro" id="IPR043168">
    <property type="entry name" value="DegV_C"/>
</dbReference>
<dbReference type="Gene3D" id="3.30.1180.10">
    <property type="match status" value="1"/>
</dbReference>
<protein>
    <submittedName>
        <fullName evidence="2">DegV family protein with EDD domain</fullName>
    </submittedName>
</protein>
<dbReference type="PROSITE" id="PS51482">
    <property type="entry name" value="DEGV"/>
    <property type="match status" value="1"/>
</dbReference>
<dbReference type="Proteomes" id="UP000562464">
    <property type="component" value="Unassembled WGS sequence"/>
</dbReference>
<accession>A0A841C3U4</accession>
<dbReference type="Pfam" id="PF02645">
    <property type="entry name" value="DegV"/>
    <property type="match status" value="1"/>
</dbReference>
<dbReference type="NCBIfam" id="TIGR00762">
    <property type="entry name" value="DegV"/>
    <property type="match status" value="1"/>
</dbReference>
<dbReference type="SUPFAM" id="SSF82549">
    <property type="entry name" value="DAK1/DegV-like"/>
    <property type="match status" value="1"/>
</dbReference>
<reference evidence="2 3" key="1">
    <citation type="submission" date="2020-08" db="EMBL/GenBank/DDBJ databases">
        <title>Genomic Encyclopedia of Type Strains, Phase IV (KMG-IV): sequencing the most valuable type-strain genomes for metagenomic binning, comparative biology and taxonomic classification.</title>
        <authorList>
            <person name="Goeker M."/>
        </authorList>
    </citation>
    <scope>NUCLEOTIDE SEQUENCE [LARGE SCALE GENOMIC DNA]</scope>
    <source>
        <strain evidence="2 3">DSM 14925</strain>
    </source>
</reference>
<gene>
    <name evidence="2" type="ORF">HNQ37_000364</name>
</gene>
<name>A0A841C3U4_9LACT</name>
<dbReference type="Gene3D" id="3.40.50.10170">
    <property type="match status" value="1"/>
</dbReference>